<keyword evidence="7" id="KW-1185">Reference proteome</keyword>
<comment type="similarity">
    <text evidence="1">Belongs to the zinc-containing alcohol dehydrogenase family. Quinone oxidoreductase subfamily.</text>
</comment>
<dbReference type="SUPFAM" id="SSF50129">
    <property type="entry name" value="GroES-like"/>
    <property type="match status" value="1"/>
</dbReference>
<dbReference type="InterPro" id="IPR051034">
    <property type="entry name" value="Mito_Enoyl-ACP_Reductase"/>
</dbReference>
<organism evidence="6 7">
    <name type="scientific">Pseudohoeflea suaedae</name>
    <dbReference type="NCBI Taxonomy" id="877384"/>
    <lineage>
        <taxon>Bacteria</taxon>
        <taxon>Pseudomonadati</taxon>
        <taxon>Pseudomonadota</taxon>
        <taxon>Alphaproteobacteria</taxon>
        <taxon>Hyphomicrobiales</taxon>
        <taxon>Rhizobiaceae</taxon>
        <taxon>Pseudohoeflea</taxon>
    </lineage>
</organism>
<dbReference type="InterPro" id="IPR036291">
    <property type="entry name" value="NAD(P)-bd_dom_sf"/>
</dbReference>
<dbReference type="Proteomes" id="UP000295131">
    <property type="component" value="Unassembled WGS sequence"/>
</dbReference>
<keyword evidence="2" id="KW-0521">NADP</keyword>
<dbReference type="GO" id="GO:0006631">
    <property type="term" value="P:fatty acid metabolic process"/>
    <property type="evidence" value="ECO:0007669"/>
    <property type="project" value="TreeGrafter"/>
</dbReference>
<dbReference type="AlphaFoldDB" id="A0A4R5PIH0"/>
<dbReference type="Gene3D" id="3.40.50.720">
    <property type="entry name" value="NAD(P)-binding Rossmann-like Domain"/>
    <property type="match status" value="1"/>
</dbReference>
<comment type="caution">
    <text evidence="6">The sequence shown here is derived from an EMBL/GenBank/DDBJ whole genome shotgun (WGS) entry which is preliminary data.</text>
</comment>
<dbReference type="InterPro" id="IPR011032">
    <property type="entry name" value="GroES-like_sf"/>
</dbReference>
<dbReference type="GO" id="GO:0016491">
    <property type="term" value="F:oxidoreductase activity"/>
    <property type="evidence" value="ECO:0007669"/>
    <property type="project" value="UniProtKB-KW"/>
</dbReference>
<dbReference type="RefSeq" id="WP_133285312.1">
    <property type="nucleotide sequence ID" value="NZ_SMSI01000003.1"/>
</dbReference>
<proteinExistence type="inferred from homology"/>
<keyword evidence="4" id="KW-0560">Oxidoreductase</keyword>
<evidence type="ECO:0000313" key="7">
    <source>
        <dbReference type="Proteomes" id="UP000295131"/>
    </source>
</evidence>
<evidence type="ECO:0000256" key="1">
    <source>
        <dbReference type="ARBA" id="ARBA00010371"/>
    </source>
</evidence>
<evidence type="ECO:0000256" key="4">
    <source>
        <dbReference type="ARBA" id="ARBA00023002"/>
    </source>
</evidence>
<sequence length="321" mass="34784">MRDPVLTRRAFVYDRFGPPLDVLSLAERPMPELAEGRLRVSMSLVPVNPSDLIPVSGAYRHRITLPGIAGYEGVGRVVAAEANCSVLIGRRVLPLRGEGTWQTMVDCEARYAVPVPDDILADVAARAYINPFTALIMLKRWPVHGRHVLLTGAGSSCASYIGRWALEMGAASVKGVYRSESRIEGLKVLGIEPIHLSDQSRIEAVAKAADVTFDALGGSVATRILAQMGAGATFIGYGLLSGQPVLAPAGMKAQFKRFHLRDHLAALSADEWQSGFAELWPRLRHADLPDVRIYPLSEWRSAIAEAGRPGGPKPLIDFTSD</sequence>
<dbReference type="SUPFAM" id="SSF51735">
    <property type="entry name" value="NAD(P)-binding Rossmann-fold domains"/>
    <property type="match status" value="1"/>
</dbReference>
<feature type="domain" description="Alcohol dehydrogenase-like N-terminal" evidence="5">
    <location>
        <begin position="36"/>
        <end position="117"/>
    </location>
</feature>
<evidence type="ECO:0000313" key="6">
    <source>
        <dbReference type="EMBL" id="TDH35027.1"/>
    </source>
</evidence>
<dbReference type="CDD" id="cd05282">
    <property type="entry name" value="ETR_like"/>
    <property type="match status" value="1"/>
</dbReference>
<evidence type="ECO:0000259" key="5">
    <source>
        <dbReference type="Pfam" id="PF08240"/>
    </source>
</evidence>
<dbReference type="PANTHER" id="PTHR43981:SF2">
    <property type="entry name" value="ENOYL-[ACYL-CARRIER-PROTEIN] REDUCTASE, MITOCHONDRIAL"/>
    <property type="match status" value="1"/>
</dbReference>
<dbReference type="Gene3D" id="3.90.180.10">
    <property type="entry name" value="Medium-chain alcohol dehydrogenases, catalytic domain"/>
    <property type="match status" value="1"/>
</dbReference>
<keyword evidence="3" id="KW-0809">Transit peptide</keyword>
<dbReference type="OrthoDB" id="9805883at2"/>
<dbReference type="PANTHER" id="PTHR43981">
    <property type="entry name" value="ENOYL-[ACYL-CARRIER-PROTEIN] REDUCTASE, MITOCHONDRIAL"/>
    <property type="match status" value="1"/>
</dbReference>
<evidence type="ECO:0000256" key="3">
    <source>
        <dbReference type="ARBA" id="ARBA00022946"/>
    </source>
</evidence>
<gene>
    <name evidence="6" type="ORF">E2A64_15015</name>
</gene>
<dbReference type="Pfam" id="PF08240">
    <property type="entry name" value="ADH_N"/>
    <property type="match status" value="1"/>
</dbReference>
<dbReference type="InterPro" id="IPR013154">
    <property type="entry name" value="ADH-like_N"/>
</dbReference>
<accession>A0A4R5PIH0</accession>
<evidence type="ECO:0000256" key="2">
    <source>
        <dbReference type="ARBA" id="ARBA00022857"/>
    </source>
</evidence>
<reference evidence="6 7" key="1">
    <citation type="journal article" date="2013" name="Int. J. Syst. Evol. Microbiol.">
        <title>Hoeflea suaedae sp. nov., an endophytic bacterium isolated from the root of the halophyte Suaeda maritima.</title>
        <authorList>
            <person name="Chung E.J."/>
            <person name="Park J.A."/>
            <person name="Pramanik P."/>
            <person name="Bibi F."/>
            <person name="Jeon C.O."/>
            <person name="Chung Y.R."/>
        </authorList>
    </citation>
    <scope>NUCLEOTIDE SEQUENCE [LARGE SCALE GENOMIC DNA]</scope>
    <source>
        <strain evidence="6 7">YC6898</strain>
    </source>
</reference>
<protein>
    <submittedName>
        <fullName evidence="6">Alcohol dehydrogenase</fullName>
    </submittedName>
</protein>
<name>A0A4R5PIH0_9HYPH</name>
<dbReference type="EMBL" id="SMSI01000003">
    <property type="protein sequence ID" value="TDH35027.1"/>
    <property type="molecule type" value="Genomic_DNA"/>
</dbReference>